<dbReference type="Pfam" id="PF04784">
    <property type="entry name" value="DUF547"/>
    <property type="match status" value="1"/>
</dbReference>
<dbReference type="VEuPathDB" id="CryptoDB:Cvel_23329"/>
<dbReference type="InterPro" id="IPR000591">
    <property type="entry name" value="DEP_dom"/>
</dbReference>
<protein>
    <recommendedName>
        <fullName evidence="4">DEP domain-containing protein</fullName>
    </recommendedName>
</protein>
<dbReference type="InterPro" id="IPR011767">
    <property type="entry name" value="GLR_AS"/>
</dbReference>
<proteinExistence type="predicted"/>
<dbReference type="InterPro" id="IPR002109">
    <property type="entry name" value="Glutaredoxin"/>
</dbReference>
<keyword evidence="1" id="KW-1015">Disulfide bond</keyword>
<sequence length="538" mass="59924">MEKGNSADDWSSPVSAQTNNRIVVFSIHGCPHCARAKSLLKSKNWPFEEINISDYPQKRNDMVALCDRLTVPQIFFGAFHVGGNAELQELEKAGKLQGVFQKELIDAPPHNDSRLQKPEGPPEGSNVPVSLPEEPSVDIKGTQYTYSALYRELRGILDVKDRWYNLRTYKNCFVGQDFVTAIMERFGFADRGDAVITGQKILDTGLFHHVVKDHTLKDEYLFYRFQSDEESPALLNKRALWPSSREVPDPWVLLKGLKKALNKLQSRHQMEDGSFNVKAAAGDEEWTVFVHATAGFQKTDLGSMGEDERLAFVINLYNLAVIHAFVAVGVPFGNAGRYQFFDAVAYEIGGHRFSLNDLENGVLRNNTKTPLHLSRPFSSGDKRLSACITEPDCRIHFALNCGAKSCPPVKSFSKEAVREELRVAALAFFEDDANLDVSFPGEDEETEGGGKGKGKGNGRKQGEIIVTLSKILGWFSADFGKDDTAVLKKVVSLCGGKKKERLQTALDSGAKIEVRHSPYDWDAHVVNAKEFKFAFMGH</sequence>
<dbReference type="SUPFAM" id="SSF52833">
    <property type="entry name" value="Thioredoxin-like"/>
    <property type="match status" value="1"/>
</dbReference>
<name>A0A0G4GTY6_9ALVE</name>
<dbReference type="Pfam" id="PF00610">
    <property type="entry name" value="DEP"/>
    <property type="match status" value="1"/>
</dbReference>
<dbReference type="CDD" id="cd04371">
    <property type="entry name" value="DEP"/>
    <property type="match status" value="1"/>
</dbReference>
<dbReference type="PROSITE" id="PS51354">
    <property type="entry name" value="GLUTAREDOXIN_2"/>
    <property type="match status" value="1"/>
</dbReference>
<reference evidence="5" key="1">
    <citation type="submission" date="2014-11" db="EMBL/GenBank/DDBJ databases">
        <authorList>
            <person name="Otto D Thomas"/>
            <person name="Naeem Raeece"/>
        </authorList>
    </citation>
    <scope>NUCLEOTIDE SEQUENCE</scope>
</reference>
<dbReference type="AlphaFoldDB" id="A0A0G4GTY6"/>
<dbReference type="Gene3D" id="1.10.10.10">
    <property type="entry name" value="Winged helix-like DNA-binding domain superfamily/Winged helix DNA-binding domain"/>
    <property type="match status" value="1"/>
</dbReference>
<dbReference type="EMBL" id="CDMZ01001536">
    <property type="protein sequence ID" value="CEM34083.1"/>
    <property type="molecule type" value="Genomic_DNA"/>
</dbReference>
<feature type="domain" description="DEP" evidence="4">
    <location>
        <begin position="157"/>
        <end position="227"/>
    </location>
</feature>
<dbReference type="PROSITE" id="PS50186">
    <property type="entry name" value="DEP"/>
    <property type="match status" value="1"/>
</dbReference>
<evidence type="ECO:0000256" key="3">
    <source>
        <dbReference type="SAM" id="MobiDB-lite"/>
    </source>
</evidence>
<gene>
    <name evidence="5" type="ORF">Cvel_23329</name>
</gene>
<dbReference type="PRINTS" id="PR00160">
    <property type="entry name" value="GLUTAREDOXIN"/>
</dbReference>
<accession>A0A0G4GTY6</accession>
<dbReference type="PANTHER" id="PTHR46361:SF3">
    <property type="entry name" value="ELECTRON CARRIER_ PROTEIN DISULFIDE OXIDOREDUCTASE"/>
    <property type="match status" value="1"/>
</dbReference>
<keyword evidence="2" id="KW-0676">Redox-active center</keyword>
<dbReference type="PhylomeDB" id="A0A0G4GTY6"/>
<dbReference type="SUPFAM" id="SSF46785">
    <property type="entry name" value="Winged helix' DNA-binding domain"/>
    <property type="match status" value="1"/>
</dbReference>
<dbReference type="GO" id="GO:0035556">
    <property type="term" value="P:intracellular signal transduction"/>
    <property type="evidence" value="ECO:0007669"/>
    <property type="project" value="InterPro"/>
</dbReference>
<organism evidence="5">
    <name type="scientific">Chromera velia CCMP2878</name>
    <dbReference type="NCBI Taxonomy" id="1169474"/>
    <lineage>
        <taxon>Eukaryota</taxon>
        <taxon>Sar</taxon>
        <taxon>Alveolata</taxon>
        <taxon>Colpodellida</taxon>
        <taxon>Chromeraceae</taxon>
        <taxon>Chromera</taxon>
    </lineage>
</organism>
<dbReference type="PROSITE" id="PS00195">
    <property type="entry name" value="GLUTAREDOXIN_1"/>
    <property type="match status" value="1"/>
</dbReference>
<dbReference type="Pfam" id="PF00462">
    <property type="entry name" value="Glutaredoxin"/>
    <property type="match status" value="1"/>
</dbReference>
<dbReference type="InterPro" id="IPR036249">
    <property type="entry name" value="Thioredoxin-like_sf"/>
</dbReference>
<evidence type="ECO:0000259" key="4">
    <source>
        <dbReference type="PROSITE" id="PS50186"/>
    </source>
</evidence>
<dbReference type="InterPro" id="IPR006869">
    <property type="entry name" value="DUF547"/>
</dbReference>
<feature type="region of interest" description="Disordered" evidence="3">
    <location>
        <begin position="108"/>
        <end position="132"/>
    </location>
</feature>
<dbReference type="InterPro" id="IPR014025">
    <property type="entry name" value="Glutaredoxin_subgr"/>
</dbReference>
<feature type="region of interest" description="Disordered" evidence="3">
    <location>
        <begin position="439"/>
        <end position="459"/>
    </location>
</feature>
<evidence type="ECO:0000256" key="1">
    <source>
        <dbReference type="ARBA" id="ARBA00023157"/>
    </source>
</evidence>
<dbReference type="InterPro" id="IPR036388">
    <property type="entry name" value="WH-like_DNA-bd_sf"/>
</dbReference>
<feature type="compositionally biased region" description="Basic and acidic residues" evidence="3">
    <location>
        <begin position="108"/>
        <end position="117"/>
    </location>
</feature>
<dbReference type="Gene3D" id="3.40.30.10">
    <property type="entry name" value="Glutaredoxin"/>
    <property type="match status" value="1"/>
</dbReference>
<dbReference type="SMART" id="SM00049">
    <property type="entry name" value="DEP"/>
    <property type="match status" value="1"/>
</dbReference>
<dbReference type="PANTHER" id="PTHR46361">
    <property type="entry name" value="ELECTRON CARRIER/ PROTEIN DISULFIDE OXIDOREDUCTASE"/>
    <property type="match status" value="1"/>
</dbReference>
<evidence type="ECO:0000313" key="5">
    <source>
        <dbReference type="EMBL" id="CEM34083.1"/>
    </source>
</evidence>
<evidence type="ECO:0000256" key="2">
    <source>
        <dbReference type="ARBA" id="ARBA00023284"/>
    </source>
</evidence>
<dbReference type="InterPro" id="IPR036390">
    <property type="entry name" value="WH_DNA-bd_sf"/>
</dbReference>